<feature type="compositionally biased region" description="Polar residues" evidence="1">
    <location>
        <begin position="430"/>
        <end position="450"/>
    </location>
</feature>
<accession>A0A1M7NEV9</accession>
<reference evidence="2 3" key="1">
    <citation type="submission" date="2016-11" db="EMBL/GenBank/DDBJ databases">
        <authorList>
            <person name="Jaros S."/>
            <person name="Januszkiewicz K."/>
            <person name="Wedrychowicz H."/>
        </authorList>
    </citation>
    <scope>NUCLEOTIDE SEQUENCE [LARGE SCALE GENOMIC DNA]</scope>
    <source>
        <strain evidence="2 3">CGMCC 1.6102</strain>
    </source>
</reference>
<dbReference type="EMBL" id="FRCY01000005">
    <property type="protein sequence ID" value="SHN02242.1"/>
    <property type="molecule type" value="Genomic_DNA"/>
</dbReference>
<gene>
    <name evidence="2" type="ORF">SAMN04488057_105268</name>
</gene>
<feature type="compositionally biased region" description="Basic and acidic residues" evidence="1">
    <location>
        <begin position="312"/>
        <end position="332"/>
    </location>
</feature>
<feature type="region of interest" description="Disordered" evidence="1">
    <location>
        <begin position="246"/>
        <end position="495"/>
    </location>
</feature>
<evidence type="ECO:0000313" key="3">
    <source>
        <dbReference type="Proteomes" id="UP000184513"/>
    </source>
</evidence>
<keyword evidence="3" id="KW-1185">Reference proteome</keyword>
<organism evidence="2 3">
    <name type="scientific">Cyclobacterium lianum</name>
    <dbReference type="NCBI Taxonomy" id="388280"/>
    <lineage>
        <taxon>Bacteria</taxon>
        <taxon>Pseudomonadati</taxon>
        <taxon>Bacteroidota</taxon>
        <taxon>Cytophagia</taxon>
        <taxon>Cytophagales</taxon>
        <taxon>Cyclobacteriaceae</taxon>
        <taxon>Cyclobacterium</taxon>
    </lineage>
</organism>
<proteinExistence type="predicted"/>
<dbReference type="AlphaFoldDB" id="A0A1M7NEV9"/>
<evidence type="ECO:0000313" key="2">
    <source>
        <dbReference type="EMBL" id="SHN02242.1"/>
    </source>
</evidence>
<name>A0A1M7NEV9_9BACT</name>
<dbReference type="STRING" id="388280.SAMN04488057_105268"/>
<sequence length="495" mass="57243">MQHGTFIDVSTGNNQLLCAMKNPLSNRSQVFKYTGMFVLSFFLLYSASTNSAKAAPFAVSFQVFYDELSPYGDWVEDPHYGFIWIPFAEQGFQPYRTNGHWVMSTYGNTWVSNYDWGWAPFHYGRWFFSDMYGWAWIPGYEWGPAWVNWRTGRGYYGWFPLGPRVQFYASVRFPVYAHWVFVPRRRLLSRNVYRYYLPGRNVNVIYNQTTIINNTRVYNNQTYITGPSRSELRRVTRRDVPVYQVSEGRRPGRATIDRNRLSLYKPEIRSNDQSRAEQLRPRRITSSRDYNANRAKTRNRASLPETSARSSVRREALHERDTSPSRSARRENNIGPENSISQPAYTRQRNYDPEMARPHASTRQRSYAPSNTRRQVTPGVNSSTNRSQSGVTPERRNINTQRMQRGQRSSAPNSQQLKSGNVRQEIRKNAPSSSVNRSLNSARKSQQIRSTTRKSNPSVNNRSRSNTRVAPAPSSRATRANAPARRSTSGSRRGN</sequence>
<feature type="compositionally biased region" description="Polar residues" evidence="1">
    <location>
        <begin position="335"/>
        <end position="348"/>
    </location>
</feature>
<feature type="compositionally biased region" description="Low complexity" evidence="1">
    <location>
        <begin position="453"/>
        <end position="468"/>
    </location>
</feature>
<feature type="compositionally biased region" description="Basic and acidic residues" evidence="1">
    <location>
        <begin position="247"/>
        <end position="280"/>
    </location>
</feature>
<dbReference type="Pfam" id="PF20245">
    <property type="entry name" value="DUF6600"/>
    <property type="match status" value="1"/>
</dbReference>
<protein>
    <submittedName>
        <fullName evidence="2">Uncharacterized protein</fullName>
    </submittedName>
</protein>
<feature type="compositionally biased region" description="Polar residues" evidence="1">
    <location>
        <begin position="361"/>
        <end position="391"/>
    </location>
</feature>
<feature type="compositionally biased region" description="Polar residues" evidence="1">
    <location>
        <begin position="486"/>
        <end position="495"/>
    </location>
</feature>
<feature type="compositionally biased region" description="Polar residues" evidence="1">
    <location>
        <begin position="398"/>
        <end position="422"/>
    </location>
</feature>
<evidence type="ECO:0000256" key="1">
    <source>
        <dbReference type="SAM" id="MobiDB-lite"/>
    </source>
</evidence>
<dbReference type="InterPro" id="IPR046535">
    <property type="entry name" value="DUF6600"/>
</dbReference>
<dbReference type="Proteomes" id="UP000184513">
    <property type="component" value="Unassembled WGS sequence"/>
</dbReference>